<sequence>MSRAGKIAAGIFIALAVYVAWGAASALIGFPGPYFSFLRPQPGTETEDPMLKLQQTPIFIEHSVSNGVHKYSGVVNTPACNDLSAGLRTVGSEPARVQVRLVFLPKSGCNNSGEIGRTFSVSFADSKSDNAPVFDGLTINGISVEVNIEEK</sequence>
<reference evidence="1 2" key="1">
    <citation type="journal article" date="2016" name="Nat. Commun.">
        <title>Thousands of microbial genomes shed light on interconnected biogeochemical processes in an aquifer system.</title>
        <authorList>
            <person name="Anantharaman K."/>
            <person name="Brown C.T."/>
            <person name="Hug L.A."/>
            <person name="Sharon I."/>
            <person name="Castelle C.J."/>
            <person name="Probst A.J."/>
            <person name="Thomas B.C."/>
            <person name="Singh A."/>
            <person name="Wilkins M.J."/>
            <person name="Karaoz U."/>
            <person name="Brodie E.L."/>
            <person name="Williams K.H."/>
            <person name="Hubbard S.S."/>
            <person name="Banfield J.F."/>
        </authorList>
    </citation>
    <scope>NUCLEOTIDE SEQUENCE [LARGE SCALE GENOMIC DNA]</scope>
</reference>
<protein>
    <submittedName>
        <fullName evidence="1">Uncharacterized protein</fullName>
    </submittedName>
</protein>
<comment type="caution">
    <text evidence="1">The sequence shown here is derived from an EMBL/GenBank/DDBJ whole genome shotgun (WGS) entry which is preliminary data.</text>
</comment>
<accession>A0A1F4XZX4</accession>
<dbReference type="EMBL" id="MEWY01000005">
    <property type="protein sequence ID" value="OGC87252.1"/>
    <property type="molecule type" value="Genomic_DNA"/>
</dbReference>
<dbReference type="Proteomes" id="UP000176943">
    <property type="component" value="Unassembled WGS sequence"/>
</dbReference>
<gene>
    <name evidence="1" type="ORF">A3B33_02765</name>
</gene>
<dbReference type="AlphaFoldDB" id="A0A1F4XZX4"/>
<name>A0A1F4XZX4_9BACT</name>
<proteinExistence type="predicted"/>
<organism evidence="1 2">
    <name type="scientific">Candidatus Adlerbacteria bacterium RIFCSPLOWO2_01_FULL_54_16</name>
    <dbReference type="NCBI Taxonomy" id="1797244"/>
    <lineage>
        <taxon>Bacteria</taxon>
        <taxon>Candidatus Adleribacteriota</taxon>
    </lineage>
</organism>
<evidence type="ECO:0000313" key="2">
    <source>
        <dbReference type="Proteomes" id="UP000176943"/>
    </source>
</evidence>
<evidence type="ECO:0000313" key="1">
    <source>
        <dbReference type="EMBL" id="OGC87252.1"/>
    </source>
</evidence>